<keyword evidence="6" id="KW-1185">Reference proteome</keyword>
<evidence type="ECO:0000313" key="5">
    <source>
        <dbReference type="EMBL" id="NMF93043.1"/>
    </source>
</evidence>
<reference evidence="5" key="1">
    <citation type="submission" date="2019-12" db="EMBL/GenBank/DDBJ databases">
        <title>Comparative genomics gives insights into the taxonomy of the Azoarcus-Aromatoleum group and reveals separate origins of nif in the plant-associated Azoarcus and non-plant-associated Aromatoleum sub-groups.</title>
        <authorList>
            <person name="Lafos M."/>
            <person name="Maluk M."/>
            <person name="Batista M."/>
            <person name="Junghare M."/>
            <person name="Carmona M."/>
            <person name="Faoro H."/>
            <person name="Cruz L.M."/>
            <person name="Battistoni F."/>
            <person name="De Souza E."/>
            <person name="Pedrosa F."/>
            <person name="Chen W.-M."/>
            <person name="Poole P.S."/>
            <person name="Dixon R.A."/>
            <person name="James E.K."/>
        </authorList>
    </citation>
    <scope>NUCLEOTIDE SEQUENCE</scope>
    <source>
        <strain evidence="5">U120</strain>
    </source>
</reference>
<dbReference type="InterPro" id="IPR012312">
    <property type="entry name" value="Hemerythrin-like"/>
</dbReference>
<evidence type="ECO:0000256" key="1">
    <source>
        <dbReference type="ARBA" id="ARBA00010587"/>
    </source>
</evidence>
<dbReference type="NCBIfam" id="TIGR02481">
    <property type="entry name" value="hemeryth_dom"/>
    <property type="match status" value="1"/>
</dbReference>
<dbReference type="Pfam" id="PF01814">
    <property type="entry name" value="Hemerythrin"/>
    <property type="match status" value="1"/>
</dbReference>
<dbReference type="PANTHER" id="PTHR37164">
    <property type="entry name" value="BACTERIOHEMERYTHRIN"/>
    <property type="match status" value="1"/>
</dbReference>
<proteinExistence type="inferred from homology"/>
<evidence type="ECO:0000256" key="2">
    <source>
        <dbReference type="ARBA" id="ARBA00022723"/>
    </source>
</evidence>
<comment type="caution">
    <text evidence="5">The sequence shown here is derived from an EMBL/GenBank/DDBJ whole genome shotgun (WGS) entry which is preliminary data.</text>
</comment>
<dbReference type="InterPro" id="IPR035938">
    <property type="entry name" value="Hemerythrin-like_sf"/>
</dbReference>
<dbReference type="Proteomes" id="UP000601990">
    <property type="component" value="Unassembled WGS sequence"/>
</dbReference>
<accession>A0ABX1N1D1</accession>
<name>A0ABX1N1D1_9RHOO</name>
<comment type="similarity">
    <text evidence="1">Belongs to the hemerythrin family.</text>
</comment>
<dbReference type="Gene3D" id="1.20.120.50">
    <property type="entry name" value="Hemerythrin-like"/>
    <property type="match status" value="1"/>
</dbReference>
<keyword evidence="2" id="KW-0479">Metal-binding</keyword>
<sequence>MWKPRRPVDGQFVQLVWHEHYCCGEPTIDAQHRALVEQANALLTDLMGGRCPTPELVLTARRVLSEVAQHCRDEEQILEAAAYPDLDCHRAEHAALLRRAENFLARLGNGAQNVAGLLEFIAYEFVALHMLGTDREYATHLGANSMASSSPV</sequence>
<feature type="domain" description="Hemerythrin-like" evidence="4">
    <location>
        <begin position="27"/>
        <end position="139"/>
    </location>
</feature>
<gene>
    <name evidence="5" type="ORF">GO608_06845</name>
</gene>
<dbReference type="SUPFAM" id="SSF47188">
    <property type="entry name" value="Hemerythrin-like"/>
    <property type="match status" value="1"/>
</dbReference>
<protein>
    <recommendedName>
        <fullName evidence="4">Hemerythrin-like domain-containing protein</fullName>
    </recommendedName>
</protein>
<dbReference type="CDD" id="cd12107">
    <property type="entry name" value="Hemerythrin"/>
    <property type="match status" value="1"/>
</dbReference>
<evidence type="ECO:0000256" key="3">
    <source>
        <dbReference type="ARBA" id="ARBA00023004"/>
    </source>
</evidence>
<dbReference type="EMBL" id="WTVH01000009">
    <property type="protein sequence ID" value="NMF93043.1"/>
    <property type="molecule type" value="Genomic_DNA"/>
</dbReference>
<dbReference type="PANTHER" id="PTHR37164:SF1">
    <property type="entry name" value="BACTERIOHEMERYTHRIN"/>
    <property type="match status" value="1"/>
</dbReference>
<organism evidence="5 6">
    <name type="scientific">Aromatoleum buckelii</name>
    <dbReference type="NCBI Taxonomy" id="200254"/>
    <lineage>
        <taxon>Bacteria</taxon>
        <taxon>Pseudomonadati</taxon>
        <taxon>Pseudomonadota</taxon>
        <taxon>Betaproteobacteria</taxon>
        <taxon>Rhodocyclales</taxon>
        <taxon>Rhodocyclaceae</taxon>
        <taxon>Aromatoleum</taxon>
    </lineage>
</organism>
<keyword evidence="3" id="KW-0408">Iron</keyword>
<evidence type="ECO:0000259" key="4">
    <source>
        <dbReference type="Pfam" id="PF01814"/>
    </source>
</evidence>
<evidence type="ECO:0000313" key="6">
    <source>
        <dbReference type="Proteomes" id="UP000601990"/>
    </source>
</evidence>
<dbReference type="InterPro" id="IPR050669">
    <property type="entry name" value="Hemerythrin"/>
</dbReference>
<dbReference type="InterPro" id="IPR012827">
    <property type="entry name" value="Hemerythrin_metal-bd"/>
</dbReference>